<dbReference type="GO" id="GO:0000287">
    <property type="term" value="F:magnesium ion binding"/>
    <property type="evidence" value="ECO:0007669"/>
    <property type="project" value="TreeGrafter"/>
</dbReference>
<sequence>MITTIALDLDNTLLNSNKEISAENERVLKELHEAGKRVILCTGRPLGAVQHLIQQLELTQPNDYSITFNGGLVQNNVDQEILAQTTLTKQQVELLYQDAKQRNYPLDVLGPDKVYSLIEFGKSDYEKFMNGMISFEDVKFAALPADQTFGKVVSSAPAETVSNTRAGLPKDVQDNFHVVPSRPELLEFLPAGVNKAVGLGQLLGNFGETLDNLMAFGDEENDLEMLQAARVGVAMENAIPLIKKAANVETLNNNDDGVAAYLKKYFEM</sequence>
<evidence type="ECO:0000313" key="1">
    <source>
        <dbReference type="EMBL" id="KRN95790.1"/>
    </source>
</evidence>
<accession>A0A0R2L2B6</accession>
<dbReference type="GO" id="GO:0016791">
    <property type="term" value="F:phosphatase activity"/>
    <property type="evidence" value="ECO:0007669"/>
    <property type="project" value="TreeGrafter"/>
</dbReference>
<dbReference type="CDD" id="cd07516">
    <property type="entry name" value="HAD_Pase"/>
    <property type="match status" value="1"/>
</dbReference>
<dbReference type="Pfam" id="PF08282">
    <property type="entry name" value="Hydrolase_3"/>
    <property type="match status" value="1"/>
</dbReference>
<dbReference type="SFLD" id="SFLDG01140">
    <property type="entry name" value="C2.B:_Phosphomannomutase_and_P"/>
    <property type="match status" value="1"/>
</dbReference>
<dbReference type="SFLD" id="SFLDS00003">
    <property type="entry name" value="Haloacid_Dehalogenase"/>
    <property type="match status" value="1"/>
</dbReference>
<protein>
    <submittedName>
        <fullName evidence="1">HAD superfamily hydrolase</fullName>
    </submittedName>
</protein>
<dbReference type="Proteomes" id="UP000051886">
    <property type="component" value="Unassembled WGS sequence"/>
</dbReference>
<evidence type="ECO:0000313" key="2">
    <source>
        <dbReference type="Proteomes" id="UP000051886"/>
    </source>
</evidence>
<dbReference type="InterPro" id="IPR023214">
    <property type="entry name" value="HAD_sf"/>
</dbReference>
<reference evidence="1 2" key="1">
    <citation type="journal article" date="2015" name="Genome Announc.">
        <title>Expanding the biotechnology potential of lactobacilli through comparative genomics of 213 strains and associated genera.</title>
        <authorList>
            <person name="Sun Z."/>
            <person name="Harris H.M."/>
            <person name="McCann A."/>
            <person name="Guo C."/>
            <person name="Argimon S."/>
            <person name="Zhang W."/>
            <person name="Yang X."/>
            <person name="Jeffery I.B."/>
            <person name="Cooney J.C."/>
            <person name="Kagawa T.F."/>
            <person name="Liu W."/>
            <person name="Song Y."/>
            <person name="Salvetti E."/>
            <person name="Wrobel A."/>
            <person name="Rasinkangas P."/>
            <person name="Parkhill J."/>
            <person name="Rea M.C."/>
            <person name="O'Sullivan O."/>
            <person name="Ritari J."/>
            <person name="Douillard F.P."/>
            <person name="Paul Ross R."/>
            <person name="Yang R."/>
            <person name="Briner A.E."/>
            <person name="Felis G.E."/>
            <person name="de Vos W.M."/>
            <person name="Barrangou R."/>
            <person name="Klaenhammer T.R."/>
            <person name="Caufield P.W."/>
            <person name="Cui Y."/>
            <person name="Zhang H."/>
            <person name="O'Toole P.W."/>
        </authorList>
    </citation>
    <scope>NUCLEOTIDE SEQUENCE [LARGE SCALE GENOMIC DNA]</scope>
    <source>
        <strain evidence="1 2">NBRC 103219</strain>
    </source>
</reference>
<dbReference type="PATRIC" id="fig|449659.4.peg.815"/>
<name>A0A0R2L2B6_9LACO</name>
<keyword evidence="1" id="KW-0378">Hydrolase</keyword>
<gene>
    <name evidence="1" type="ORF">IV66_GL000809</name>
</gene>
<dbReference type="PANTHER" id="PTHR10000">
    <property type="entry name" value="PHOSPHOSERINE PHOSPHATASE"/>
    <property type="match status" value="1"/>
</dbReference>
<dbReference type="SUPFAM" id="SSF56784">
    <property type="entry name" value="HAD-like"/>
    <property type="match status" value="1"/>
</dbReference>
<dbReference type="NCBIfam" id="TIGR00099">
    <property type="entry name" value="Cof-subfamily"/>
    <property type="match status" value="1"/>
</dbReference>
<dbReference type="GO" id="GO:0005829">
    <property type="term" value="C:cytosol"/>
    <property type="evidence" value="ECO:0007669"/>
    <property type="project" value="TreeGrafter"/>
</dbReference>
<organism evidence="1 2">
    <name type="scientific">Ligilactobacillus pobuzihii</name>
    <dbReference type="NCBI Taxonomy" id="449659"/>
    <lineage>
        <taxon>Bacteria</taxon>
        <taxon>Bacillati</taxon>
        <taxon>Bacillota</taxon>
        <taxon>Bacilli</taxon>
        <taxon>Lactobacillales</taxon>
        <taxon>Lactobacillaceae</taxon>
        <taxon>Ligilactobacillus</taxon>
    </lineage>
</organism>
<dbReference type="AlphaFoldDB" id="A0A0R2L2B6"/>
<dbReference type="RefSeq" id="WP_017867895.1">
    <property type="nucleotide sequence ID" value="NZ_BJYB01000031.1"/>
</dbReference>
<dbReference type="Gene3D" id="3.30.1240.10">
    <property type="match status" value="1"/>
</dbReference>
<dbReference type="STRING" id="449659.IV66_GL000809"/>
<dbReference type="OrthoDB" id="9790031at2"/>
<dbReference type="EMBL" id="JQCN01000069">
    <property type="protein sequence ID" value="KRN95790.1"/>
    <property type="molecule type" value="Genomic_DNA"/>
</dbReference>
<proteinExistence type="predicted"/>
<comment type="caution">
    <text evidence="1">The sequence shown here is derived from an EMBL/GenBank/DDBJ whole genome shotgun (WGS) entry which is preliminary data.</text>
</comment>
<dbReference type="InterPro" id="IPR000150">
    <property type="entry name" value="Cof"/>
</dbReference>
<dbReference type="InterPro" id="IPR036412">
    <property type="entry name" value="HAD-like_sf"/>
</dbReference>
<dbReference type="PANTHER" id="PTHR10000:SF8">
    <property type="entry name" value="HAD SUPERFAMILY HYDROLASE-LIKE, TYPE 3"/>
    <property type="match status" value="1"/>
</dbReference>
<dbReference type="Gene3D" id="3.40.50.1000">
    <property type="entry name" value="HAD superfamily/HAD-like"/>
    <property type="match status" value="1"/>
</dbReference>
<dbReference type="NCBIfam" id="TIGR01484">
    <property type="entry name" value="HAD-SF-IIB"/>
    <property type="match status" value="1"/>
</dbReference>
<dbReference type="InterPro" id="IPR006379">
    <property type="entry name" value="HAD-SF_hydro_IIB"/>
</dbReference>
<keyword evidence="2" id="KW-1185">Reference proteome</keyword>